<dbReference type="Proteomes" id="UP000011713">
    <property type="component" value="Unassembled WGS sequence"/>
</dbReference>
<dbReference type="AlphaFoldDB" id="M4B1Q3"/>
<protein>
    <submittedName>
        <fullName evidence="2">Uncharacterized protein</fullName>
    </submittedName>
</protein>
<evidence type="ECO:0000313" key="2">
    <source>
        <dbReference type="EnsemblProtists" id="HpaP800200"/>
    </source>
</evidence>
<evidence type="ECO:0000256" key="1">
    <source>
        <dbReference type="SAM" id="MobiDB-lite"/>
    </source>
</evidence>
<organism evidence="2 3">
    <name type="scientific">Hyaloperonospora arabidopsidis (strain Emoy2)</name>
    <name type="common">Downy mildew agent</name>
    <name type="synonym">Peronospora arabidopsidis</name>
    <dbReference type="NCBI Taxonomy" id="559515"/>
    <lineage>
        <taxon>Eukaryota</taxon>
        <taxon>Sar</taxon>
        <taxon>Stramenopiles</taxon>
        <taxon>Oomycota</taxon>
        <taxon>Peronosporomycetes</taxon>
        <taxon>Peronosporales</taxon>
        <taxon>Peronosporaceae</taxon>
        <taxon>Hyaloperonospora</taxon>
    </lineage>
</organism>
<proteinExistence type="predicted"/>
<feature type="region of interest" description="Disordered" evidence="1">
    <location>
        <begin position="41"/>
        <end position="85"/>
    </location>
</feature>
<feature type="compositionally biased region" description="Acidic residues" evidence="1">
    <location>
        <begin position="48"/>
        <end position="64"/>
    </location>
</feature>
<reference evidence="3" key="1">
    <citation type="journal article" date="2010" name="Science">
        <title>Signatures of adaptation to obligate biotrophy in the Hyaloperonospora arabidopsidis genome.</title>
        <authorList>
            <person name="Baxter L."/>
            <person name="Tripathy S."/>
            <person name="Ishaque N."/>
            <person name="Boot N."/>
            <person name="Cabral A."/>
            <person name="Kemen E."/>
            <person name="Thines M."/>
            <person name="Ah-Fong A."/>
            <person name="Anderson R."/>
            <person name="Badejoko W."/>
            <person name="Bittner-Eddy P."/>
            <person name="Boore J.L."/>
            <person name="Chibucos M.C."/>
            <person name="Coates M."/>
            <person name="Dehal P."/>
            <person name="Delehaunty K."/>
            <person name="Dong S."/>
            <person name="Downton P."/>
            <person name="Dumas B."/>
            <person name="Fabro G."/>
            <person name="Fronick C."/>
            <person name="Fuerstenberg S.I."/>
            <person name="Fulton L."/>
            <person name="Gaulin E."/>
            <person name="Govers F."/>
            <person name="Hughes L."/>
            <person name="Humphray S."/>
            <person name="Jiang R.H."/>
            <person name="Judelson H."/>
            <person name="Kamoun S."/>
            <person name="Kyung K."/>
            <person name="Meijer H."/>
            <person name="Minx P."/>
            <person name="Morris P."/>
            <person name="Nelson J."/>
            <person name="Phuntumart V."/>
            <person name="Qutob D."/>
            <person name="Rehmany A."/>
            <person name="Rougon-Cardoso A."/>
            <person name="Ryden P."/>
            <person name="Torto-Alalibo T."/>
            <person name="Studholme D."/>
            <person name="Wang Y."/>
            <person name="Win J."/>
            <person name="Wood J."/>
            <person name="Clifton S.W."/>
            <person name="Rogers J."/>
            <person name="Van den Ackerveken G."/>
            <person name="Jones J.D."/>
            <person name="McDowell J.M."/>
            <person name="Beynon J."/>
            <person name="Tyler B.M."/>
        </authorList>
    </citation>
    <scope>NUCLEOTIDE SEQUENCE [LARGE SCALE GENOMIC DNA]</scope>
    <source>
        <strain evidence="3">Emoy2</strain>
    </source>
</reference>
<feature type="region of interest" description="Disordered" evidence="1">
    <location>
        <begin position="1"/>
        <end position="29"/>
    </location>
</feature>
<sequence length="111" mass="12701">MVLLATERVQASRESMDKKTEDGGRSGSFYRTRFVAAEERNCNNPETGCDDAVEGEEDDEEDEYRDSGGNGDDNSRKTRIEEESHKHTVVDELHALCRCHYHLLLFVDFMP</sequence>
<feature type="compositionally biased region" description="Basic and acidic residues" evidence="1">
    <location>
        <begin position="73"/>
        <end position="85"/>
    </location>
</feature>
<feature type="compositionally biased region" description="Basic and acidic residues" evidence="1">
    <location>
        <begin position="10"/>
        <end position="24"/>
    </location>
</feature>
<dbReference type="HOGENOM" id="CLU_2163252_0_0_1"/>
<dbReference type="VEuPathDB" id="FungiDB:HpaG800200"/>
<dbReference type="EMBL" id="JH597776">
    <property type="status" value="NOT_ANNOTATED_CDS"/>
    <property type="molecule type" value="Genomic_DNA"/>
</dbReference>
<dbReference type="InParanoid" id="M4B1Q3"/>
<reference evidence="2" key="2">
    <citation type="submission" date="2015-06" db="UniProtKB">
        <authorList>
            <consortium name="EnsemblProtists"/>
        </authorList>
    </citation>
    <scope>IDENTIFICATION</scope>
    <source>
        <strain evidence="2">Emoy2</strain>
    </source>
</reference>
<name>M4B1Q3_HYAAE</name>
<accession>M4B1Q3</accession>
<keyword evidence="3" id="KW-1185">Reference proteome</keyword>
<dbReference type="EnsemblProtists" id="HpaT800200">
    <property type="protein sequence ID" value="HpaP800200"/>
    <property type="gene ID" value="HpaG800200"/>
</dbReference>
<evidence type="ECO:0000313" key="3">
    <source>
        <dbReference type="Proteomes" id="UP000011713"/>
    </source>
</evidence>